<dbReference type="PROSITE" id="PS51462">
    <property type="entry name" value="NUDIX"/>
    <property type="match status" value="1"/>
</dbReference>
<dbReference type="Proteomes" id="UP000178419">
    <property type="component" value="Unassembled WGS sequence"/>
</dbReference>
<evidence type="ECO:0000259" key="1">
    <source>
        <dbReference type="PROSITE" id="PS51462"/>
    </source>
</evidence>
<sequence>MINPTNKWNVIFLVDKIPLQKMTLFKRAADRDFAPNFYTGIGGKVEQNESIEGSAYRELEEETKIKNVKLHEFARVIIDSKLRLYYFWGIYKKKILPKSDVGSLEWVSKSKVLEKEIVPTTLCVVEELVRRDFNFNSPFTVLEEESFWDEKKKVRYVTAVEVKEGLL</sequence>
<dbReference type="AlphaFoldDB" id="A0A1F7Y134"/>
<dbReference type="EMBL" id="MGGE01000030">
    <property type="protein sequence ID" value="OGM20976.1"/>
    <property type="molecule type" value="Genomic_DNA"/>
</dbReference>
<dbReference type="SUPFAM" id="SSF55811">
    <property type="entry name" value="Nudix"/>
    <property type="match status" value="1"/>
</dbReference>
<dbReference type="Gene3D" id="3.90.79.10">
    <property type="entry name" value="Nucleoside Triphosphate Pyrophosphohydrolase"/>
    <property type="match status" value="1"/>
</dbReference>
<gene>
    <name evidence="2" type="ORF">A2714_02245</name>
</gene>
<protein>
    <recommendedName>
        <fullName evidence="1">Nudix hydrolase domain-containing protein</fullName>
    </recommendedName>
</protein>
<organism evidence="2 3">
    <name type="scientific">Candidatus Woesebacteria bacterium RIFCSPHIGHO2_01_FULL_38_9</name>
    <dbReference type="NCBI Taxonomy" id="1802492"/>
    <lineage>
        <taxon>Bacteria</taxon>
        <taxon>Candidatus Woeseibacteriota</taxon>
    </lineage>
</organism>
<reference evidence="2 3" key="1">
    <citation type="journal article" date="2016" name="Nat. Commun.">
        <title>Thousands of microbial genomes shed light on interconnected biogeochemical processes in an aquifer system.</title>
        <authorList>
            <person name="Anantharaman K."/>
            <person name="Brown C.T."/>
            <person name="Hug L.A."/>
            <person name="Sharon I."/>
            <person name="Castelle C.J."/>
            <person name="Probst A.J."/>
            <person name="Thomas B.C."/>
            <person name="Singh A."/>
            <person name="Wilkins M.J."/>
            <person name="Karaoz U."/>
            <person name="Brodie E.L."/>
            <person name="Williams K.H."/>
            <person name="Hubbard S.S."/>
            <person name="Banfield J.F."/>
        </authorList>
    </citation>
    <scope>NUCLEOTIDE SEQUENCE [LARGE SCALE GENOMIC DNA]</scope>
</reference>
<comment type="caution">
    <text evidence="2">The sequence shown here is derived from an EMBL/GenBank/DDBJ whole genome shotgun (WGS) entry which is preliminary data.</text>
</comment>
<feature type="domain" description="Nudix hydrolase" evidence="1">
    <location>
        <begin position="4"/>
        <end position="130"/>
    </location>
</feature>
<evidence type="ECO:0000313" key="2">
    <source>
        <dbReference type="EMBL" id="OGM20976.1"/>
    </source>
</evidence>
<proteinExistence type="predicted"/>
<accession>A0A1F7Y134</accession>
<name>A0A1F7Y134_9BACT</name>
<dbReference type="Pfam" id="PF00293">
    <property type="entry name" value="NUDIX"/>
    <property type="match status" value="1"/>
</dbReference>
<evidence type="ECO:0000313" key="3">
    <source>
        <dbReference type="Proteomes" id="UP000178419"/>
    </source>
</evidence>
<dbReference type="InterPro" id="IPR015797">
    <property type="entry name" value="NUDIX_hydrolase-like_dom_sf"/>
</dbReference>
<dbReference type="InterPro" id="IPR000086">
    <property type="entry name" value="NUDIX_hydrolase_dom"/>
</dbReference>